<proteinExistence type="predicted"/>
<reference evidence="4" key="1">
    <citation type="journal article" date="2020" name="Stud. Mycol.">
        <title>101 Dothideomycetes genomes: a test case for predicting lifestyles and emergence of pathogens.</title>
        <authorList>
            <person name="Haridas S."/>
            <person name="Albert R."/>
            <person name="Binder M."/>
            <person name="Bloem J."/>
            <person name="Labutti K."/>
            <person name="Salamov A."/>
            <person name="Andreopoulos B."/>
            <person name="Baker S."/>
            <person name="Barry K."/>
            <person name="Bills G."/>
            <person name="Bluhm B."/>
            <person name="Cannon C."/>
            <person name="Castanera R."/>
            <person name="Culley D."/>
            <person name="Daum C."/>
            <person name="Ezra D."/>
            <person name="Gonzalez J."/>
            <person name="Henrissat B."/>
            <person name="Kuo A."/>
            <person name="Liang C."/>
            <person name="Lipzen A."/>
            <person name="Lutzoni F."/>
            <person name="Magnuson J."/>
            <person name="Mondo S."/>
            <person name="Nolan M."/>
            <person name="Ohm R."/>
            <person name="Pangilinan J."/>
            <person name="Park H.-J."/>
            <person name="Ramirez L."/>
            <person name="Alfaro M."/>
            <person name="Sun H."/>
            <person name="Tritt A."/>
            <person name="Yoshinaga Y."/>
            <person name="Zwiers L.-H."/>
            <person name="Turgeon B."/>
            <person name="Goodwin S."/>
            <person name="Spatafora J."/>
            <person name="Crous P."/>
            <person name="Grigoriev I."/>
        </authorList>
    </citation>
    <scope>NUCLEOTIDE SEQUENCE</scope>
    <source>
        <strain evidence="4">CBS 125425</strain>
    </source>
</reference>
<comment type="caution">
    <text evidence="4">The sequence shown here is derived from an EMBL/GenBank/DDBJ whole genome shotgun (WGS) entry which is preliminary data.</text>
</comment>
<dbReference type="InterPro" id="IPR001138">
    <property type="entry name" value="Zn2Cys6_DnaBD"/>
</dbReference>
<accession>A0A9P4QLC9</accession>
<dbReference type="PANTHER" id="PTHR47784">
    <property type="entry name" value="STEROL UPTAKE CONTROL PROTEIN 2"/>
    <property type="match status" value="1"/>
</dbReference>
<dbReference type="AlphaFoldDB" id="A0A9P4QLC9"/>
<dbReference type="GO" id="GO:0001228">
    <property type="term" value="F:DNA-binding transcription activator activity, RNA polymerase II-specific"/>
    <property type="evidence" value="ECO:0007669"/>
    <property type="project" value="TreeGrafter"/>
</dbReference>
<evidence type="ECO:0000256" key="1">
    <source>
        <dbReference type="ARBA" id="ARBA00023242"/>
    </source>
</evidence>
<dbReference type="Proteomes" id="UP000799444">
    <property type="component" value="Unassembled WGS sequence"/>
</dbReference>
<dbReference type="SUPFAM" id="SSF57701">
    <property type="entry name" value="Zn2/Cys6 DNA-binding domain"/>
    <property type="match status" value="1"/>
</dbReference>
<feature type="region of interest" description="Disordered" evidence="2">
    <location>
        <begin position="1"/>
        <end position="21"/>
    </location>
</feature>
<organism evidence="4 5">
    <name type="scientific">Polyplosphaeria fusca</name>
    <dbReference type="NCBI Taxonomy" id="682080"/>
    <lineage>
        <taxon>Eukaryota</taxon>
        <taxon>Fungi</taxon>
        <taxon>Dikarya</taxon>
        <taxon>Ascomycota</taxon>
        <taxon>Pezizomycotina</taxon>
        <taxon>Dothideomycetes</taxon>
        <taxon>Pleosporomycetidae</taxon>
        <taxon>Pleosporales</taxon>
        <taxon>Tetraplosphaeriaceae</taxon>
        <taxon>Polyplosphaeria</taxon>
    </lineage>
</organism>
<dbReference type="PANTHER" id="PTHR47784:SF5">
    <property type="entry name" value="STEROL UPTAKE CONTROL PROTEIN 2"/>
    <property type="match status" value="1"/>
</dbReference>
<dbReference type="EMBL" id="ML996368">
    <property type="protein sequence ID" value="KAF2726956.1"/>
    <property type="molecule type" value="Genomic_DNA"/>
</dbReference>
<name>A0A9P4QLC9_9PLEO</name>
<dbReference type="GO" id="GO:0008270">
    <property type="term" value="F:zinc ion binding"/>
    <property type="evidence" value="ECO:0007669"/>
    <property type="project" value="InterPro"/>
</dbReference>
<evidence type="ECO:0000313" key="5">
    <source>
        <dbReference type="Proteomes" id="UP000799444"/>
    </source>
</evidence>
<dbReference type="InterPro" id="IPR036864">
    <property type="entry name" value="Zn2-C6_fun-type_DNA-bd_sf"/>
</dbReference>
<dbReference type="Gene3D" id="4.10.240.10">
    <property type="entry name" value="Zn(2)-C6 fungal-type DNA-binding domain"/>
    <property type="match status" value="1"/>
</dbReference>
<dbReference type="OrthoDB" id="3546279at2759"/>
<sequence>MEMEVISWPARESPSGLQRGPGCQRCKTRRVKCSRHRPMCTNCHRRTETCIYPHASIPASSTERRIMPVPVMAIPTNTTTDSSAQLPLTRLLPLSHPTLVTWWFKDISVGSHPTSPAERALWRLALSNVHLSTCTYLWHGILSTHLLHTLPPAEHTSFGTATDLAYQHHLAGSSSFSSSSPLVNNHTWLPVLTFGISVIVFQFGAQQLAPDALFDYIEMLLVLRNSAKLASSVVHFFRASAMWPLVRQRGRGNPVLPADGVNAALQYLADAVARAEFGDETCHRSQALQALRDWVLDCRACPAIWRDYIYWPGKVPGEFLDALRAEDDVALLLVLHWCAVLWLGPRRWFMERWILRTARWVGGRVRGEWGRCLVWPRRVLGEGFEGGGAGVGEGTLCLR</sequence>
<dbReference type="PROSITE" id="PS50048">
    <property type="entry name" value="ZN2_CY6_FUNGAL_2"/>
    <property type="match status" value="1"/>
</dbReference>
<keyword evidence="5" id="KW-1185">Reference proteome</keyword>
<dbReference type="Pfam" id="PF00172">
    <property type="entry name" value="Zn_clus"/>
    <property type="match status" value="1"/>
</dbReference>
<dbReference type="CDD" id="cd00067">
    <property type="entry name" value="GAL4"/>
    <property type="match status" value="1"/>
</dbReference>
<feature type="domain" description="Zn(2)-C6 fungal-type" evidence="3">
    <location>
        <begin position="22"/>
        <end position="52"/>
    </location>
</feature>
<dbReference type="SMART" id="SM00066">
    <property type="entry name" value="GAL4"/>
    <property type="match status" value="1"/>
</dbReference>
<keyword evidence="1" id="KW-0539">Nucleus</keyword>
<gene>
    <name evidence="4" type="ORF">EJ04DRAFT_557680</name>
</gene>
<evidence type="ECO:0000259" key="3">
    <source>
        <dbReference type="PROSITE" id="PS50048"/>
    </source>
</evidence>
<dbReference type="PROSITE" id="PS00463">
    <property type="entry name" value="ZN2_CY6_FUNGAL_1"/>
    <property type="match status" value="1"/>
</dbReference>
<protein>
    <recommendedName>
        <fullName evidence="3">Zn(2)-C6 fungal-type domain-containing protein</fullName>
    </recommendedName>
</protein>
<evidence type="ECO:0000313" key="4">
    <source>
        <dbReference type="EMBL" id="KAF2726956.1"/>
    </source>
</evidence>
<evidence type="ECO:0000256" key="2">
    <source>
        <dbReference type="SAM" id="MobiDB-lite"/>
    </source>
</evidence>
<dbReference type="InterPro" id="IPR053157">
    <property type="entry name" value="Sterol_Uptake_Regulator"/>
</dbReference>